<evidence type="ECO:0000313" key="2">
    <source>
        <dbReference type="EMBL" id="KXA07843.1"/>
    </source>
</evidence>
<gene>
    <name evidence="2" type="ORF">HMPREF3222_02580</name>
</gene>
<accession>A0A133MV08</accession>
<dbReference type="AlphaFoldDB" id="A0A133MV08"/>
<keyword evidence="1" id="KW-0472">Membrane</keyword>
<evidence type="ECO:0000256" key="1">
    <source>
        <dbReference type="SAM" id="Phobius"/>
    </source>
</evidence>
<proteinExistence type="predicted"/>
<dbReference type="PATRIC" id="fig|1502.174.peg.2599"/>
<sequence>MLDELLNLNMVVSLFLVIVYMKNFSLFLKHITLTHRTISE</sequence>
<comment type="caution">
    <text evidence="2">The sequence shown here is derived from an EMBL/GenBank/DDBJ whole genome shotgun (WGS) entry which is preliminary data.</text>
</comment>
<organism evidence="2 3">
    <name type="scientific">Clostridium perfringens</name>
    <dbReference type="NCBI Taxonomy" id="1502"/>
    <lineage>
        <taxon>Bacteria</taxon>
        <taxon>Bacillati</taxon>
        <taxon>Bacillota</taxon>
        <taxon>Clostridia</taxon>
        <taxon>Eubacteriales</taxon>
        <taxon>Clostridiaceae</taxon>
        <taxon>Clostridium</taxon>
    </lineage>
</organism>
<feature type="transmembrane region" description="Helical" evidence="1">
    <location>
        <begin position="6"/>
        <end position="28"/>
    </location>
</feature>
<keyword evidence="1" id="KW-0812">Transmembrane</keyword>
<dbReference type="Proteomes" id="UP000070646">
    <property type="component" value="Unassembled WGS sequence"/>
</dbReference>
<protein>
    <submittedName>
        <fullName evidence="2">Uncharacterized protein</fullName>
    </submittedName>
</protein>
<name>A0A133MV08_CLOPF</name>
<evidence type="ECO:0000313" key="3">
    <source>
        <dbReference type="Proteomes" id="UP000070646"/>
    </source>
</evidence>
<dbReference type="EMBL" id="LRPU01000154">
    <property type="protein sequence ID" value="KXA07843.1"/>
    <property type="molecule type" value="Genomic_DNA"/>
</dbReference>
<keyword evidence="1" id="KW-1133">Transmembrane helix</keyword>
<reference evidence="2 3" key="1">
    <citation type="submission" date="2016-01" db="EMBL/GenBank/DDBJ databases">
        <authorList>
            <person name="Oliw E.H."/>
        </authorList>
    </citation>
    <scope>NUCLEOTIDE SEQUENCE [LARGE SCALE GENOMIC DNA]</scope>
    <source>
        <strain evidence="2 3">MJR7757A</strain>
    </source>
</reference>